<evidence type="ECO:0000256" key="3">
    <source>
        <dbReference type="SAM" id="SignalP"/>
    </source>
</evidence>
<feature type="compositionally biased region" description="Polar residues" evidence="1">
    <location>
        <begin position="314"/>
        <end position="329"/>
    </location>
</feature>
<evidence type="ECO:0000256" key="2">
    <source>
        <dbReference type="SAM" id="Phobius"/>
    </source>
</evidence>
<keyword evidence="2" id="KW-1133">Transmembrane helix</keyword>
<organism evidence="4 5">
    <name type="scientific">Littorina saxatilis</name>
    <dbReference type="NCBI Taxonomy" id="31220"/>
    <lineage>
        <taxon>Eukaryota</taxon>
        <taxon>Metazoa</taxon>
        <taxon>Spiralia</taxon>
        <taxon>Lophotrochozoa</taxon>
        <taxon>Mollusca</taxon>
        <taxon>Gastropoda</taxon>
        <taxon>Caenogastropoda</taxon>
        <taxon>Littorinimorpha</taxon>
        <taxon>Littorinoidea</taxon>
        <taxon>Littorinidae</taxon>
        <taxon>Littorina</taxon>
    </lineage>
</organism>
<evidence type="ECO:0000313" key="5">
    <source>
        <dbReference type="Proteomes" id="UP001374579"/>
    </source>
</evidence>
<protein>
    <submittedName>
        <fullName evidence="4">Uncharacterized protein</fullName>
    </submittedName>
</protein>
<dbReference type="Proteomes" id="UP001374579">
    <property type="component" value="Unassembled WGS sequence"/>
</dbReference>
<feature type="signal peptide" evidence="3">
    <location>
        <begin position="1"/>
        <end position="21"/>
    </location>
</feature>
<dbReference type="AlphaFoldDB" id="A0AAN9AN54"/>
<keyword evidence="2" id="KW-0472">Membrane</keyword>
<feature type="transmembrane region" description="Helical" evidence="2">
    <location>
        <begin position="263"/>
        <end position="284"/>
    </location>
</feature>
<feature type="chain" id="PRO_5042967034" evidence="3">
    <location>
        <begin position="22"/>
        <end position="345"/>
    </location>
</feature>
<sequence length="345" mass="38493">MAESNNAMLMVALSWITLTTARQMTINEANPPCEAPLVWEGQTGKLKFFYRPEAFSSEAFFAILKRADNPGKDIIVCTTRLGIKCNVSSPQYNLHSVTNHSLTVLIPRITKDFEDTYLLLTYTKGTLPPTDACRLVVKANKETCDNPAVFEGQIGKLTFFLRPDILAFEDFFATLRRADNPGRDILVCTRKSPIHCHIDSPHLYQSNGIVDDTLTLLIPNVSRTFEDTYVLKVYANGSSQQFDACSLHVKDTVTGDENVSKGWIPALIVCLCLLLMIGIGLLVWKRNPKCLQKCMRRLPFKANRNHDEPGTPRPQDQGQQQSLMGTTPQHVPPPKPGNTSSLSDK</sequence>
<name>A0AAN9AN54_9CAEN</name>
<evidence type="ECO:0000256" key="1">
    <source>
        <dbReference type="SAM" id="MobiDB-lite"/>
    </source>
</evidence>
<proteinExistence type="predicted"/>
<gene>
    <name evidence="4" type="ORF">V1264_024836</name>
</gene>
<accession>A0AAN9AN54</accession>
<feature type="region of interest" description="Disordered" evidence="1">
    <location>
        <begin position="302"/>
        <end position="345"/>
    </location>
</feature>
<keyword evidence="5" id="KW-1185">Reference proteome</keyword>
<comment type="caution">
    <text evidence="4">The sequence shown here is derived from an EMBL/GenBank/DDBJ whole genome shotgun (WGS) entry which is preliminary data.</text>
</comment>
<keyword evidence="2" id="KW-0812">Transmembrane</keyword>
<reference evidence="4 5" key="1">
    <citation type="submission" date="2024-02" db="EMBL/GenBank/DDBJ databases">
        <title>Chromosome-scale genome assembly of the rough periwinkle Littorina saxatilis.</title>
        <authorList>
            <person name="De Jode A."/>
            <person name="Faria R."/>
            <person name="Formenti G."/>
            <person name="Sims Y."/>
            <person name="Smith T.P."/>
            <person name="Tracey A."/>
            <person name="Wood J.M.D."/>
            <person name="Zagrodzka Z.B."/>
            <person name="Johannesson K."/>
            <person name="Butlin R.K."/>
            <person name="Leder E.H."/>
        </authorList>
    </citation>
    <scope>NUCLEOTIDE SEQUENCE [LARGE SCALE GENOMIC DNA]</scope>
    <source>
        <strain evidence="4">Snail1</strain>
        <tissue evidence="4">Muscle</tissue>
    </source>
</reference>
<dbReference type="EMBL" id="JBAMIC010000719">
    <property type="protein sequence ID" value="KAK7089724.1"/>
    <property type="molecule type" value="Genomic_DNA"/>
</dbReference>
<evidence type="ECO:0000313" key="4">
    <source>
        <dbReference type="EMBL" id="KAK7089724.1"/>
    </source>
</evidence>
<keyword evidence="3" id="KW-0732">Signal</keyword>